<accession>A0ABX7XFV6</accession>
<dbReference type="Proteomes" id="UP000672011">
    <property type="component" value="Chromosome"/>
</dbReference>
<dbReference type="EMBL" id="CP072842">
    <property type="protein sequence ID" value="QTV06828.1"/>
    <property type="molecule type" value="Genomic_DNA"/>
</dbReference>
<evidence type="ECO:0000313" key="2">
    <source>
        <dbReference type="Proteomes" id="UP000672011"/>
    </source>
</evidence>
<organism evidence="1 2">
    <name type="scientific">Faecalibacter bovis</name>
    <dbReference type="NCBI Taxonomy" id="2898187"/>
    <lineage>
        <taxon>Bacteria</taxon>
        <taxon>Pseudomonadati</taxon>
        <taxon>Bacteroidota</taxon>
        <taxon>Flavobacteriia</taxon>
        <taxon>Flavobacteriales</taxon>
        <taxon>Weeksellaceae</taxon>
        <taxon>Faecalibacter</taxon>
    </lineage>
</organism>
<name>A0ABX7XFV6_9FLAO</name>
<evidence type="ECO:0000313" key="1">
    <source>
        <dbReference type="EMBL" id="QTV06828.1"/>
    </source>
</evidence>
<protein>
    <submittedName>
        <fullName evidence="1">Uncharacterized protein</fullName>
    </submittedName>
</protein>
<proteinExistence type="predicted"/>
<gene>
    <name evidence="1" type="ORF">J9309_05800</name>
</gene>
<dbReference type="RefSeq" id="WP_230477613.1">
    <property type="nucleotide sequence ID" value="NZ_CP072842.1"/>
</dbReference>
<reference evidence="1 2" key="1">
    <citation type="journal article" date="2021" name="Int. J. Syst. Evol. Microbiol.">
        <title>Faecalibacter bovis sp. nov., isolated from cow faeces.</title>
        <authorList>
            <person name="Li F."/>
            <person name="Zhao W."/>
            <person name="Hong Q."/>
            <person name="Shao Q."/>
            <person name="Song J."/>
            <person name="Yang S."/>
        </authorList>
    </citation>
    <scope>NUCLEOTIDE SEQUENCE [LARGE SCALE GENOMIC DNA]</scope>
    <source>
        <strain evidence="1 2">ZY171143</strain>
    </source>
</reference>
<reference evidence="2" key="2">
    <citation type="submission" date="2021-04" db="EMBL/GenBank/DDBJ databases">
        <title>Taxonomy of Flavobacteriaceae bacterium ZY171143.</title>
        <authorList>
            <person name="Li F."/>
        </authorList>
    </citation>
    <scope>NUCLEOTIDE SEQUENCE [LARGE SCALE GENOMIC DNA]</scope>
    <source>
        <strain evidence="2">ZY171143</strain>
    </source>
</reference>
<sequence>MKLDFNNQTINEIIATIDENKATEWQLDILNFLKKYQELNSEIQINEMQGENIFTIAMKRENIQNTVKELNKYTNVKQGDTTLIANSITMKDGVIALAQAIEGKMEAYCVEPTNDIRIPYTGQDQNTIHWGLNYVYLTEAQVQQSSDVLHRIEKIAVETNGIKDETKELLISNNQDQMIYEVFSVKSFPIAVRKLNEENYSTIGNVNIVRSNDGQLIIDSPNFQERINTQKAVVINDDHSFRWLTSGEYLDDDNDTIINFDHIEEVLKPYIATRFVVMNFPEKESGQEVVTLIVERRYMEEFNYPTDGLKEHEIPKQTFFLGEFPENNDRAAIRKEVKRLLTIN</sequence>
<keyword evidence="2" id="KW-1185">Reference proteome</keyword>